<dbReference type="Gene3D" id="3.40.47.10">
    <property type="match status" value="2"/>
</dbReference>
<evidence type="ECO:0000256" key="1">
    <source>
        <dbReference type="ARBA" id="ARBA00005531"/>
    </source>
</evidence>
<sequence>MASILSKEAVAPQEMEPLIAARLVPRPEGPACVVAIGTAFPADVIQQSTYHDKLFAMCGVSDESLKAEFKYMCDSSYIDKRHTFVTPELVVQHPELASHGDASLTTRLAIANKVIPELAVEATRNAVREWGRPLSSITHMVLTTTSATSVPGIDVAIARALHLAPTVQRICVYQTGFSGGGAVLRIGRLLAESAQNARVLIIAVEANSVMTFRKPALEPESLKQPDGFSPALWVHSTLGDGAAALIMGCHPIPALRGVPGEHPLFEIHWSAQMVIPDSEAVLKADLSESGLIWHVQKGTLRDVIVKHLQEATCMGRDVAGASMSHSEMFWVVHPGAYLVLEAVEQVLGLERKQLQPSHDVLRNFGNCSSPTILFVLDEMRRRSEREDAQTTGVGCTWGLSVALGPGFNIEVSLLRSFPRL</sequence>
<accession>A0A482KG46</accession>
<dbReference type="AlphaFoldDB" id="A0A482KG46"/>
<dbReference type="SUPFAM" id="SSF53901">
    <property type="entry name" value="Thiolase-like"/>
    <property type="match status" value="2"/>
</dbReference>
<protein>
    <submittedName>
        <fullName evidence="7 8">Chalcone synthase</fullName>
    </submittedName>
</protein>
<dbReference type="SMR" id="A0A482KG46"/>
<dbReference type="InterPro" id="IPR011141">
    <property type="entry name" value="Polyketide_synthase_type-III"/>
</dbReference>
<evidence type="ECO:0000313" key="7">
    <source>
        <dbReference type="EMBL" id="QBQ18369.1"/>
    </source>
</evidence>
<reference evidence="7" key="1">
    <citation type="submission" date="2018-08" db="EMBL/GenBank/DDBJ databases">
        <title>Identification, characterization and expression analysis of the chalcone synthase family in Antarctic moss Pohlia nutans.</title>
        <authorList>
            <person name="Yao X."/>
        </authorList>
    </citation>
    <scope>NUCLEOTIDE SEQUENCE</scope>
</reference>
<evidence type="ECO:0000256" key="4">
    <source>
        <dbReference type="RuleBase" id="RU003633"/>
    </source>
</evidence>
<feature type="domain" description="Chalcone/stilbene synthase C-terminal" evidence="6">
    <location>
        <begin position="266"/>
        <end position="418"/>
    </location>
</feature>
<evidence type="ECO:0000259" key="6">
    <source>
        <dbReference type="Pfam" id="PF02797"/>
    </source>
</evidence>
<dbReference type="Pfam" id="PF02797">
    <property type="entry name" value="Chal_sti_synt_C"/>
    <property type="match status" value="1"/>
</dbReference>
<dbReference type="PIRSF" id="PIRSF000451">
    <property type="entry name" value="PKS_III"/>
    <property type="match status" value="1"/>
</dbReference>
<gene>
    <name evidence="7" type="primary">CHS021</name>
    <name evidence="8" type="synonym">CHS1</name>
</gene>
<dbReference type="GO" id="GO:0016747">
    <property type="term" value="F:acyltransferase activity, transferring groups other than amino-acyl groups"/>
    <property type="evidence" value="ECO:0007669"/>
    <property type="project" value="InterPro"/>
</dbReference>
<evidence type="ECO:0000256" key="3">
    <source>
        <dbReference type="ARBA" id="ARBA00023315"/>
    </source>
</evidence>
<keyword evidence="2 4" id="KW-0808">Transferase</keyword>
<reference evidence="8" key="2">
    <citation type="submission" date="2018-09" db="EMBL/GenBank/DDBJ databases">
        <title>Transcriptome sequencing and physiological analysis of Pohlia nutans under salt stress reveal the important roles of ROS-scavenging system.</title>
        <authorList>
            <person name="Zhang W."/>
            <person name="Liu S."/>
            <person name="Li C."/>
            <person name="Zhang P."/>
            <person name="Zhang P."/>
        </authorList>
    </citation>
    <scope>NUCLEOTIDE SEQUENCE</scope>
    <source>
        <strain evidence="8">Antarctic Moss No.L</strain>
    </source>
</reference>
<dbReference type="GO" id="GO:0030639">
    <property type="term" value="P:polyketide biosynthetic process"/>
    <property type="evidence" value="ECO:0007669"/>
    <property type="project" value="TreeGrafter"/>
</dbReference>
<evidence type="ECO:0000259" key="5">
    <source>
        <dbReference type="Pfam" id="PF00195"/>
    </source>
</evidence>
<dbReference type="EMBL" id="MH715894">
    <property type="protein sequence ID" value="QBQ18369.1"/>
    <property type="molecule type" value="mRNA"/>
</dbReference>
<proteinExistence type="evidence at transcript level"/>
<evidence type="ECO:0000313" key="8">
    <source>
        <dbReference type="EMBL" id="QCF46620.1"/>
    </source>
</evidence>
<dbReference type="InterPro" id="IPR012328">
    <property type="entry name" value="Chalcone/stilbene_synt_C"/>
</dbReference>
<organism evidence="7">
    <name type="scientific">Pohlia nutans</name>
    <dbReference type="NCBI Taxonomy" id="140635"/>
    <lineage>
        <taxon>Eukaryota</taxon>
        <taxon>Viridiplantae</taxon>
        <taxon>Streptophyta</taxon>
        <taxon>Embryophyta</taxon>
        <taxon>Bryophyta</taxon>
        <taxon>Bryophytina</taxon>
        <taxon>Bryopsida</taxon>
        <taxon>Bryidae</taxon>
        <taxon>Bryanae</taxon>
        <taxon>Bryales</taxon>
        <taxon>Mniaceae</taxon>
        <taxon>Pohlia</taxon>
    </lineage>
</organism>
<comment type="similarity">
    <text evidence="1 4">Belongs to the thiolase-like superfamily. Chalcone/stilbene synthases family.</text>
</comment>
<dbReference type="InterPro" id="IPR016039">
    <property type="entry name" value="Thiolase-like"/>
</dbReference>
<dbReference type="EMBL" id="MH925270">
    <property type="protein sequence ID" value="QCF46620.1"/>
    <property type="molecule type" value="mRNA"/>
</dbReference>
<dbReference type="Pfam" id="PF00195">
    <property type="entry name" value="Chal_sti_synt_N"/>
    <property type="match status" value="1"/>
</dbReference>
<evidence type="ECO:0000256" key="2">
    <source>
        <dbReference type="ARBA" id="ARBA00022679"/>
    </source>
</evidence>
<name>A0A482KG46_9BRYO</name>
<dbReference type="PANTHER" id="PTHR11877:SF14">
    <property type="entry name" value="CHALCONE SYNTHASE"/>
    <property type="match status" value="1"/>
</dbReference>
<dbReference type="PANTHER" id="PTHR11877">
    <property type="entry name" value="HYDROXYMETHYLGLUTARYL-COA SYNTHASE"/>
    <property type="match status" value="1"/>
</dbReference>
<feature type="domain" description="Chalcone/stilbene synthase N-terminal" evidence="5">
    <location>
        <begin position="26"/>
        <end position="251"/>
    </location>
</feature>
<keyword evidence="3 4" id="KW-0012">Acyltransferase</keyword>
<dbReference type="InterPro" id="IPR001099">
    <property type="entry name" value="Chalcone/stilbene_synt_N"/>
</dbReference>